<dbReference type="CDD" id="cd00093">
    <property type="entry name" value="HTH_XRE"/>
    <property type="match status" value="1"/>
</dbReference>
<feature type="compositionally biased region" description="Basic and acidic residues" evidence="1">
    <location>
        <begin position="105"/>
        <end position="114"/>
    </location>
</feature>
<feature type="region of interest" description="Disordered" evidence="1">
    <location>
        <begin position="88"/>
        <end position="118"/>
    </location>
</feature>
<evidence type="ECO:0000313" key="3">
    <source>
        <dbReference type="EMBL" id="GGJ63100.1"/>
    </source>
</evidence>
<feature type="domain" description="HTH cro/C1-type" evidence="2">
    <location>
        <begin position="19"/>
        <end position="74"/>
    </location>
</feature>
<proteinExistence type="predicted"/>
<name>A0A917P615_9ACTN</name>
<dbReference type="Proteomes" id="UP000657574">
    <property type="component" value="Unassembled WGS sequence"/>
</dbReference>
<evidence type="ECO:0000256" key="1">
    <source>
        <dbReference type="SAM" id="MobiDB-lite"/>
    </source>
</evidence>
<protein>
    <recommendedName>
        <fullName evidence="2">HTH cro/C1-type domain-containing protein</fullName>
    </recommendedName>
</protein>
<organism evidence="3 4">
    <name type="scientific">Streptomyces brasiliensis</name>
    <dbReference type="NCBI Taxonomy" id="1954"/>
    <lineage>
        <taxon>Bacteria</taxon>
        <taxon>Bacillati</taxon>
        <taxon>Actinomycetota</taxon>
        <taxon>Actinomycetes</taxon>
        <taxon>Kitasatosporales</taxon>
        <taxon>Streptomycetaceae</taxon>
        <taxon>Streptomyces</taxon>
    </lineage>
</organism>
<evidence type="ECO:0000313" key="4">
    <source>
        <dbReference type="Proteomes" id="UP000657574"/>
    </source>
</evidence>
<dbReference type="Pfam" id="PF10901">
    <property type="entry name" value="DUF2690"/>
    <property type="match status" value="1"/>
</dbReference>
<dbReference type="Pfam" id="PF13560">
    <property type="entry name" value="HTH_31"/>
    <property type="match status" value="1"/>
</dbReference>
<dbReference type="EMBL" id="BMQA01000074">
    <property type="protein sequence ID" value="GGJ63100.1"/>
    <property type="molecule type" value="Genomic_DNA"/>
</dbReference>
<dbReference type="InterPro" id="IPR021224">
    <property type="entry name" value="DUF2690"/>
</dbReference>
<dbReference type="SUPFAM" id="SSF47413">
    <property type="entry name" value="lambda repressor-like DNA-binding domains"/>
    <property type="match status" value="1"/>
</dbReference>
<dbReference type="GO" id="GO:0003677">
    <property type="term" value="F:DNA binding"/>
    <property type="evidence" value="ECO:0007669"/>
    <property type="project" value="InterPro"/>
</dbReference>
<gene>
    <name evidence="3" type="ORF">GCM10010121_087220</name>
</gene>
<reference evidence="3" key="2">
    <citation type="submission" date="2020-09" db="EMBL/GenBank/DDBJ databases">
        <authorList>
            <person name="Sun Q."/>
            <person name="Ohkuma M."/>
        </authorList>
    </citation>
    <scope>NUCLEOTIDE SEQUENCE</scope>
    <source>
        <strain evidence="3">JCM 3086</strain>
    </source>
</reference>
<feature type="region of interest" description="Disordered" evidence="1">
    <location>
        <begin position="160"/>
        <end position="179"/>
    </location>
</feature>
<comment type="caution">
    <text evidence="3">The sequence shown here is derived from an EMBL/GenBank/DDBJ whole genome shotgun (WGS) entry which is preliminary data.</text>
</comment>
<dbReference type="AlphaFoldDB" id="A0A917P615"/>
<reference evidence="3" key="1">
    <citation type="journal article" date="2014" name="Int. J. Syst. Evol. Microbiol.">
        <title>Complete genome sequence of Corynebacterium casei LMG S-19264T (=DSM 44701T), isolated from a smear-ripened cheese.</title>
        <authorList>
            <consortium name="US DOE Joint Genome Institute (JGI-PGF)"/>
            <person name="Walter F."/>
            <person name="Albersmeier A."/>
            <person name="Kalinowski J."/>
            <person name="Ruckert C."/>
        </authorList>
    </citation>
    <scope>NUCLEOTIDE SEQUENCE</scope>
    <source>
        <strain evidence="3">JCM 3086</strain>
    </source>
</reference>
<dbReference type="InterPro" id="IPR010982">
    <property type="entry name" value="Lambda_DNA-bd_dom_sf"/>
</dbReference>
<keyword evidence="4" id="KW-1185">Reference proteome</keyword>
<dbReference type="InterPro" id="IPR001387">
    <property type="entry name" value="Cro/C1-type_HTH"/>
</dbReference>
<evidence type="ECO:0000259" key="2">
    <source>
        <dbReference type="SMART" id="SM00530"/>
    </source>
</evidence>
<dbReference type="SMART" id="SM00530">
    <property type="entry name" value="HTH_XRE"/>
    <property type="match status" value="1"/>
</dbReference>
<sequence>MTDPAPYAARPACARLVGALRQLRERTGLSMAALAERTAYSKSSWERYLNGKQLAPRQAVETLCSMAGEPPARLVALWELADAEWSGRADRAAPSADRAAAAPSHGDRPGDRKTSAGAVELGPAHGWSARRRRWTLATAVCAVGLAVTLWVTTLPHTSAKNATTRTAPTAPPSPACHTQGCTGKKPLMTGCAAPGHVKDLGPTHRTSTGARLAFRYGTQCRAAWAMLWNAKVKVGDTLELSVPGNKPQQVEAFDSYEAQGPLITPMLDGTDLSGLRACFEPVGSRHTECFQPYP</sequence>
<accession>A0A917P615</accession>
<feature type="compositionally biased region" description="Low complexity" evidence="1">
    <location>
        <begin position="92"/>
        <end position="104"/>
    </location>
</feature>
<dbReference type="Gene3D" id="1.10.260.40">
    <property type="entry name" value="lambda repressor-like DNA-binding domains"/>
    <property type="match status" value="1"/>
</dbReference>